<keyword evidence="3" id="KW-0645">Protease</keyword>
<name>A0A7X4YPY9_9BACL</name>
<keyword evidence="6" id="KW-0862">Zinc</keyword>
<evidence type="ECO:0000256" key="1">
    <source>
        <dbReference type="ARBA" id="ARBA00001947"/>
    </source>
</evidence>
<feature type="compositionally biased region" description="Polar residues" evidence="9">
    <location>
        <begin position="218"/>
        <end position="232"/>
    </location>
</feature>
<keyword evidence="4" id="KW-0479">Metal-binding</keyword>
<dbReference type="NCBIfam" id="TIGR01887">
    <property type="entry name" value="dipeptidaselike"/>
    <property type="match status" value="1"/>
</dbReference>
<dbReference type="PROSITE" id="PS00759">
    <property type="entry name" value="ARGE_DAPE_CPG2_2"/>
    <property type="match status" value="1"/>
</dbReference>
<dbReference type="PANTHER" id="PTHR43808">
    <property type="entry name" value="ACETYLORNITHINE DEACETYLASE"/>
    <property type="match status" value="1"/>
</dbReference>
<evidence type="ECO:0000256" key="9">
    <source>
        <dbReference type="SAM" id="MobiDB-lite"/>
    </source>
</evidence>
<comment type="caution">
    <text evidence="11">The sequence shown here is derived from an EMBL/GenBank/DDBJ whole genome shotgun (WGS) entry which is preliminary data.</text>
</comment>
<comment type="similarity">
    <text evidence="2">Belongs to the peptidase M20A family.</text>
</comment>
<dbReference type="InterPro" id="IPR050072">
    <property type="entry name" value="Peptidase_M20A"/>
</dbReference>
<dbReference type="EMBL" id="JAAAMU010000007">
    <property type="protein sequence ID" value="NBC70363.1"/>
    <property type="molecule type" value="Genomic_DNA"/>
</dbReference>
<dbReference type="RefSeq" id="WP_161699241.1">
    <property type="nucleotide sequence ID" value="NZ_JAAAMU010000007.1"/>
</dbReference>
<dbReference type="GO" id="GO:0006526">
    <property type="term" value="P:L-arginine biosynthetic process"/>
    <property type="evidence" value="ECO:0007669"/>
    <property type="project" value="TreeGrafter"/>
</dbReference>
<accession>A0A7X4YPY9</accession>
<evidence type="ECO:0000256" key="8">
    <source>
        <dbReference type="ARBA" id="ARBA00023049"/>
    </source>
</evidence>
<keyword evidence="12" id="KW-1185">Reference proteome</keyword>
<dbReference type="PANTHER" id="PTHR43808:SF31">
    <property type="entry name" value="N-ACETYL-L-CITRULLINE DEACETYLASE"/>
    <property type="match status" value="1"/>
</dbReference>
<dbReference type="GO" id="GO:0016805">
    <property type="term" value="F:dipeptidase activity"/>
    <property type="evidence" value="ECO:0007669"/>
    <property type="project" value="UniProtKB-KW"/>
</dbReference>
<dbReference type="InterPro" id="IPR001261">
    <property type="entry name" value="ArgE/DapE_CS"/>
</dbReference>
<evidence type="ECO:0000313" key="11">
    <source>
        <dbReference type="EMBL" id="NBC70363.1"/>
    </source>
</evidence>
<sequence>MSACEQTGPSDISEAILKYESDIVRHIRELVRIRSVAGTPEPGKPFGEGPARALRYMLELGESMGFRSADIDGYAGHLEYGEGDEMAAILVHLDTVPEGEGWTADPFGGDVEGGRIYGRGAADDKGPAVVALYALKAFADLGIAPRRRLRIIFGTNEENGMTDMDHYFAQEPLPEFGFSPDAGYPVIHAEKGIYVVELNWKARTQPQLIGARNRSSESDSGPSPMGNGTTGSDIRLSAVELCIVSMEGGSAPNMVPDSCRAVVEAGEEAARMILQAASGHERITADRMENGRLVLTAAGKSGHGSYPPSGINAIAHMAAFLADLALGSDKEDASPAARLKAFLAKRIGFEAFGESLGIACSDPVHGRLTVNLAQVSLNAEESRVILNIRVPVVFDGEELVSQLRNRLQADGIRLTVQSWLPPLYVPPEHPLIRKLNRAYETVTGESAGLLSIGGGTYARKLQGRGVAFGAGFPGGPDNHAHQPDEFVGIADMMRHGRVCLQAIYELIGMPDD</sequence>
<keyword evidence="7 11" id="KW-0224">Dipeptidase</keyword>
<dbReference type="OrthoDB" id="9761532at2"/>
<dbReference type="GO" id="GO:0008777">
    <property type="term" value="F:acetylornithine deacetylase activity"/>
    <property type="evidence" value="ECO:0007669"/>
    <property type="project" value="TreeGrafter"/>
</dbReference>
<feature type="domain" description="Peptidase M20 dimerisation" evidence="10">
    <location>
        <begin position="294"/>
        <end position="409"/>
    </location>
</feature>
<evidence type="ECO:0000259" key="10">
    <source>
        <dbReference type="Pfam" id="PF07687"/>
    </source>
</evidence>
<comment type="cofactor">
    <cofactor evidence="1">
        <name>Zn(2+)</name>
        <dbReference type="ChEBI" id="CHEBI:29105"/>
    </cofactor>
</comment>
<dbReference type="Proteomes" id="UP000558113">
    <property type="component" value="Unassembled WGS sequence"/>
</dbReference>
<dbReference type="InterPro" id="IPR002933">
    <property type="entry name" value="Peptidase_M20"/>
</dbReference>
<dbReference type="SUPFAM" id="SSF53187">
    <property type="entry name" value="Zn-dependent exopeptidases"/>
    <property type="match status" value="1"/>
</dbReference>
<dbReference type="SUPFAM" id="SSF55031">
    <property type="entry name" value="Bacterial exopeptidase dimerisation domain"/>
    <property type="match status" value="1"/>
</dbReference>
<evidence type="ECO:0000256" key="7">
    <source>
        <dbReference type="ARBA" id="ARBA00022997"/>
    </source>
</evidence>
<dbReference type="Pfam" id="PF01546">
    <property type="entry name" value="Peptidase_M20"/>
    <property type="match status" value="1"/>
</dbReference>
<evidence type="ECO:0000256" key="4">
    <source>
        <dbReference type="ARBA" id="ARBA00022723"/>
    </source>
</evidence>
<evidence type="ECO:0000256" key="3">
    <source>
        <dbReference type="ARBA" id="ARBA00022670"/>
    </source>
</evidence>
<evidence type="ECO:0000256" key="2">
    <source>
        <dbReference type="ARBA" id="ARBA00006247"/>
    </source>
</evidence>
<keyword evidence="8" id="KW-0482">Metalloprotease</keyword>
<dbReference type="Gene3D" id="3.40.630.10">
    <property type="entry name" value="Zn peptidases"/>
    <property type="match status" value="2"/>
</dbReference>
<feature type="region of interest" description="Disordered" evidence="9">
    <location>
        <begin position="209"/>
        <end position="232"/>
    </location>
</feature>
<dbReference type="InterPro" id="IPR010964">
    <property type="entry name" value="M20A_pepV-rel"/>
</dbReference>
<evidence type="ECO:0000256" key="6">
    <source>
        <dbReference type="ARBA" id="ARBA00022833"/>
    </source>
</evidence>
<dbReference type="CDD" id="cd03888">
    <property type="entry name" value="M20_PepV"/>
    <property type="match status" value="1"/>
</dbReference>
<keyword evidence="5 11" id="KW-0378">Hydrolase</keyword>
<evidence type="ECO:0000313" key="12">
    <source>
        <dbReference type="Proteomes" id="UP000558113"/>
    </source>
</evidence>
<dbReference type="InterPro" id="IPR036264">
    <property type="entry name" value="Bact_exopeptidase_dim_dom"/>
</dbReference>
<dbReference type="AlphaFoldDB" id="A0A7X4YPY9"/>
<dbReference type="GO" id="GO:0008237">
    <property type="term" value="F:metallopeptidase activity"/>
    <property type="evidence" value="ECO:0007669"/>
    <property type="project" value="UniProtKB-KW"/>
</dbReference>
<dbReference type="GO" id="GO:0008270">
    <property type="term" value="F:zinc ion binding"/>
    <property type="evidence" value="ECO:0007669"/>
    <property type="project" value="InterPro"/>
</dbReference>
<gene>
    <name evidence="11" type="ORF">GT003_15285</name>
</gene>
<dbReference type="Pfam" id="PF07687">
    <property type="entry name" value="M20_dimer"/>
    <property type="match status" value="1"/>
</dbReference>
<reference evidence="11 12" key="1">
    <citation type="submission" date="2020-01" db="EMBL/GenBank/DDBJ databases">
        <title>Paenibacillus soybeanensis sp. nov. isolated from the nodules of soybean (Glycine max(L.) Merr).</title>
        <authorList>
            <person name="Wang H."/>
        </authorList>
    </citation>
    <scope>NUCLEOTIDE SEQUENCE [LARGE SCALE GENOMIC DNA]</scope>
    <source>
        <strain evidence="11 12">DSM 23054</strain>
    </source>
</reference>
<organism evidence="11 12">
    <name type="scientific">Paenibacillus sacheonensis</name>
    <dbReference type="NCBI Taxonomy" id="742054"/>
    <lineage>
        <taxon>Bacteria</taxon>
        <taxon>Bacillati</taxon>
        <taxon>Bacillota</taxon>
        <taxon>Bacilli</taxon>
        <taxon>Bacillales</taxon>
        <taxon>Paenibacillaceae</taxon>
        <taxon>Paenibacillus</taxon>
    </lineage>
</organism>
<dbReference type="GO" id="GO:0006508">
    <property type="term" value="P:proteolysis"/>
    <property type="evidence" value="ECO:0007669"/>
    <property type="project" value="UniProtKB-KW"/>
</dbReference>
<evidence type="ECO:0000256" key="5">
    <source>
        <dbReference type="ARBA" id="ARBA00022801"/>
    </source>
</evidence>
<protein>
    <submittedName>
        <fullName evidence="11">Sapep family Mn(2+)-dependent dipeptidase</fullName>
        <ecNumber evidence="11">3.4.13.-</ecNumber>
    </submittedName>
</protein>
<dbReference type="EC" id="3.4.13.-" evidence="11"/>
<dbReference type="InterPro" id="IPR011650">
    <property type="entry name" value="Peptidase_M20_dimer"/>
</dbReference>
<dbReference type="Gene3D" id="3.30.70.360">
    <property type="match status" value="1"/>
</dbReference>
<proteinExistence type="inferred from homology"/>